<dbReference type="InterPro" id="IPR004827">
    <property type="entry name" value="bZIP"/>
</dbReference>
<dbReference type="Gene3D" id="1.20.5.170">
    <property type="match status" value="1"/>
</dbReference>
<dbReference type="CDD" id="cd14687">
    <property type="entry name" value="bZIP_ATF2"/>
    <property type="match status" value="1"/>
</dbReference>
<dbReference type="PROSITE" id="PS50217">
    <property type="entry name" value="BZIP"/>
    <property type="match status" value="1"/>
</dbReference>
<protein>
    <submittedName>
        <fullName evidence="7">Basic-leucine zipper transcription factor</fullName>
    </submittedName>
</protein>
<dbReference type="EMBL" id="AMYB01000012">
    <property type="protein sequence ID" value="OAC98000.1"/>
    <property type="molecule type" value="Genomic_DNA"/>
</dbReference>
<evidence type="ECO:0000256" key="4">
    <source>
        <dbReference type="ARBA" id="ARBA00023242"/>
    </source>
</evidence>
<feature type="region of interest" description="Disordered" evidence="5">
    <location>
        <begin position="196"/>
        <end position="251"/>
    </location>
</feature>
<gene>
    <name evidence="7" type="ORF">MUCCIDRAFT_168143</name>
</gene>
<keyword evidence="8" id="KW-1185">Reference proteome</keyword>
<evidence type="ECO:0000256" key="3">
    <source>
        <dbReference type="ARBA" id="ARBA00023163"/>
    </source>
</evidence>
<dbReference type="STRING" id="747725.A0A168GTD5"/>
<keyword evidence="2" id="KW-0805">Transcription regulation</keyword>
<keyword evidence="3" id="KW-0804">Transcription</keyword>
<comment type="subcellular location">
    <subcellularLocation>
        <location evidence="1">Nucleus</location>
    </subcellularLocation>
</comment>
<dbReference type="PROSITE" id="PS00036">
    <property type="entry name" value="BZIP_BASIC"/>
    <property type="match status" value="1"/>
</dbReference>
<evidence type="ECO:0000256" key="1">
    <source>
        <dbReference type="ARBA" id="ARBA00004123"/>
    </source>
</evidence>
<evidence type="ECO:0000313" key="7">
    <source>
        <dbReference type="EMBL" id="OAC98000.1"/>
    </source>
</evidence>
<dbReference type="GO" id="GO:0003700">
    <property type="term" value="F:DNA-binding transcription factor activity"/>
    <property type="evidence" value="ECO:0007669"/>
    <property type="project" value="InterPro"/>
</dbReference>
<keyword evidence="4" id="KW-0539">Nucleus</keyword>
<dbReference type="GO" id="GO:0005634">
    <property type="term" value="C:nucleus"/>
    <property type="evidence" value="ECO:0007669"/>
    <property type="project" value="UniProtKB-SubCell"/>
</dbReference>
<feature type="region of interest" description="Disordered" evidence="5">
    <location>
        <begin position="65"/>
        <end position="117"/>
    </location>
</feature>
<reference evidence="7 8" key="1">
    <citation type="submission" date="2015-06" db="EMBL/GenBank/DDBJ databases">
        <title>Expansion of signal transduction pathways in fungi by whole-genome duplication.</title>
        <authorList>
            <consortium name="DOE Joint Genome Institute"/>
            <person name="Corrochano L.M."/>
            <person name="Kuo A."/>
            <person name="Marcet-Houben M."/>
            <person name="Polaino S."/>
            <person name="Salamov A."/>
            <person name="Villalobos J.M."/>
            <person name="Alvarez M.I."/>
            <person name="Avalos J."/>
            <person name="Benito E.P."/>
            <person name="Benoit I."/>
            <person name="Burger G."/>
            <person name="Camino L.P."/>
            <person name="Canovas D."/>
            <person name="Cerda-Olmedo E."/>
            <person name="Cheng J.-F."/>
            <person name="Dominguez A."/>
            <person name="Elias M."/>
            <person name="Eslava A.P."/>
            <person name="Glaser F."/>
            <person name="Grimwood J."/>
            <person name="Gutierrez G."/>
            <person name="Heitman J."/>
            <person name="Henrissat B."/>
            <person name="Iturriaga E.A."/>
            <person name="Lang B.F."/>
            <person name="Lavin J.L."/>
            <person name="Lee S."/>
            <person name="Li W."/>
            <person name="Lindquist E."/>
            <person name="Lopez-Garcia S."/>
            <person name="Luque E.M."/>
            <person name="Marcos A.T."/>
            <person name="Martin J."/>
            <person name="Mccluskey K."/>
            <person name="Medina H.R."/>
            <person name="Miralles-Duran A."/>
            <person name="Miyazaki A."/>
            <person name="Munoz-Torres E."/>
            <person name="Oguiza J.A."/>
            <person name="Ohm R."/>
            <person name="Olmedo M."/>
            <person name="Orejas M."/>
            <person name="Ortiz-Castellanos L."/>
            <person name="Pisabarro A.G."/>
            <person name="Rodriguez-Romero J."/>
            <person name="Ruiz-Herrera J."/>
            <person name="Ruiz-Vazquez R."/>
            <person name="Sanz C."/>
            <person name="Schackwitz W."/>
            <person name="Schmutz J."/>
            <person name="Shahriari M."/>
            <person name="Shelest E."/>
            <person name="Silva-Franco F."/>
            <person name="Soanes D."/>
            <person name="Syed K."/>
            <person name="Tagua V.G."/>
            <person name="Talbot N.J."/>
            <person name="Thon M."/>
            <person name="De Vries R.P."/>
            <person name="Wiebenga A."/>
            <person name="Yadav J.S."/>
            <person name="Braun E.L."/>
            <person name="Baker S."/>
            <person name="Garre V."/>
            <person name="Horwitz B."/>
            <person name="Torres-Martinez S."/>
            <person name="Idnurm A."/>
            <person name="Herrera-Estrella A."/>
            <person name="Gabaldon T."/>
            <person name="Grigoriev I.V."/>
        </authorList>
    </citation>
    <scope>NUCLEOTIDE SEQUENCE [LARGE SCALE GENOMIC DNA]</scope>
    <source>
        <strain evidence="7 8">CBS 277.49</strain>
    </source>
</reference>
<sequence length="251" mass="28431">MFKDTSYQHASTATLTPTKLLMENPLQNTDWNFNQASMNEFNSYMGDVDAFNQPTNLFDQRYNQQNFMMPPSPEDNHIKMASPPPPHDPQSTAATLPANQIPLTPPSPTRDTLPKKQRKKLLEKNREAAYRCRQKKKKWVNSLEERSQSAEAKNRELSEQVSQLREESIYLRNLLLTHGNCECDVVQAYLRRTSEQLSHNAPPPPPIPSGMPTLIESASSVSGSESSMSSLSKKTQQVYNDNPNAPAYMFD</sequence>
<organism evidence="7 8">
    <name type="scientific">Mucor lusitanicus CBS 277.49</name>
    <dbReference type="NCBI Taxonomy" id="747725"/>
    <lineage>
        <taxon>Eukaryota</taxon>
        <taxon>Fungi</taxon>
        <taxon>Fungi incertae sedis</taxon>
        <taxon>Mucoromycota</taxon>
        <taxon>Mucoromycotina</taxon>
        <taxon>Mucoromycetes</taxon>
        <taxon>Mucorales</taxon>
        <taxon>Mucorineae</taxon>
        <taxon>Mucoraceae</taxon>
        <taxon>Mucor</taxon>
    </lineage>
</organism>
<evidence type="ECO:0000256" key="5">
    <source>
        <dbReference type="SAM" id="MobiDB-lite"/>
    </source>
</evidence>
<feature type="compositionally biased region" description="Polar residues" evidence="5">
    <location>
        <begin position="233"/>
        <end position="243"/>
    </location>
</feature>
<evidence type="ECO:0000259" key="6">
    <source>
        <dbReference type="PROSITE" id="PS50217"/>
    </source>
</evidence>
<dbReference type="AlphaFoldDB" id="A0A168GTD5"/>
<name>A0A168GTD5_MUCCL</name>
<evidence type="ECO:0000256" key="2">
    <source>
        <dbReference type="ARBA" id="ARBA00023015"/>
    </source>
</evidence>
<evidence type="ECO:0000313" key="8">
    <source>
        <dbReference type="Proteomes" id="UP000077051"/>
    </source>
</evidence>
<dbReference type="InterPro" id="IPR046347">
    <property type="entry name" value="bZIP_sf"/>
</dbReference>
<dbReference type="Proteomes" id="UP000077051">
    <property type="component" value="Unassembled WGS sequence"/>
</dbReference>
<dbReference type="InterPro" id="IPR051027">
    <property type="entry name" value="bZIP_transcription_factors"/>
</dbReference>
<dbReference type="OrthoDB" id="295274at2759"/>
<dbReference type="SUPFAM" id="SSF57959">
    <property type="entry name" value="Leucine zipper domain"/>
    <property type="match status" value="1"/>
</dbReference>
<dbReference type="SMART" id="SM00338">
    <property type="entry name" value="BRLZ"/>
    <property type="match status" value="1"/>
</dbReference>
<feature type="compositionally biased region" description="Basic and acidic residues" evidence="5">
    <location>
        <begin position="143"/>
        <end position="154"/>
    </location>
</feature>
<feature type="compositionally biased region" description="Polar residues" evidence="5">
    <location>
        <begin position="89"/>
        <end position="102"/>
    </location>
</feature>
<dbReference type="Pfam" id="PF00170">
    <property type="entry name" value="bZIP_1"/>
    <property type="match status" value="1"/>
</dbReference>
<feature type="domain" description="BZIP" evidence="6">
    <location>
        <begin position="115"/>
        <end position="178"/>
    </location>
</feature>
<dbReference type="VEuPathDB" id="FungiDB:MUCCIDRAFT_168143"/>
<dbReference type="PANTHER" id="PTHR19304">
    <property type="entry name" value="CYCLIC-AMP RESPONSE ELEMENT BINDING PROTEIN"/>
    <property type="match status" value="1"/>
</dbReference>
<feature type="compositionally biased region" description="Low complexity" evidence="5">
    <location>
        <begin position="217"/>
        <end position="232"/>
    </location>
</feature>
<feature type="region of interest" description="Disordered" evidence="5">
    <location>
        <begin position="133"/>
        <end position="154"/>
    </location>
</feature>
<accession>A0A168GTD5</accession>
<proteinExistence type="predicted"/>
<comment type="caution">
    <text evidence="7">The sequence shown here is derived from an EMBL/GenBank/DDBJ whole genome shotgun (WGS) entry which is preliminary data.</text>
</comment>